<feature type="domain" description="RING-type" evidence="4">
    <location>
        <begin position="4"/>
        <end position="46"/>
    </location>
</feature>
<accession>A0A6V7V292</accession>
<proteinExistence type="predicted"/>
<evidence type="ECO:0000256" key="1">
    <source>
        <dbReference type="ARBA" id="ARBA00022771"/>
    </source>
</evidence>
<dbReference type="Gene3D" id="3.30.40.10">
    <property type="entry name" value="Zinc/RING finger domain, C3HC4 (zinc finger)"/>
    <property type="match status" value="1"/>
</dbReference>
<dbReference type="GO" id="GO:0008270">
    <property type="term" value="F:zinc ion binding"/>
    <property type="evidence" value="ECO:0007669"/>
    <property type="project" value="UniProtKB-KW"/>
</dbReference>
<gene>
    <name evidence="5" type="ORF">MENT_LOCUS20451</name>
</gene>
<organism evidence="5 6">
    <name type="scientific">Meloidogyne enterolobii</name>
    <name type="common">Root-knot nematode worm</name>
    <name type="synonym">Meloidogyne mayaguensis</name>
    <dbReference type="NCBI Taxonomy" id="390850"/>
    <lineage>
        <taxon>Eukaryota</taxon>
        <taxon>Metazoa</taxon>
        <taxon>Ecdysozoa</taxon>
        <taxon>Nematoda</taxon>
        <taxon>Chromadorea</taxon>
        <taxon>Rhabditida</taxon>
        <taxon>Tylenchina</taxon>
        <taxon>Tylenchomorpha</taxon>
        <taxon>Tylenchoidea</taxon>
        <taxon>Meloidogynidae</taxon>
        <taxon>Meloidogyninae</taxon>
        <taxon>Meloidogyne</taxon>
    </lineage>
</organism>
<keyword evidence="1 3" id="KW-0479">Metal-binding</keyword>
<dbReference type="InterPro" id="IPR013083">
    <property type="entry name" value="Znf_RING/FYVE/PHD"/>
</dbReference>
<evidence type="ECO:0000256" key="2">
    <source>
        <dbReference type="ARBA" id="ARBA00022833"/>
    </source>
</evidence>
<keyword evidence="2" id="KW-0862">Zinc</keyword>
<name>A0A6V7V292_MELEN</name>
<sequence length="128" mass="14228">MTVCFICQQQINDNDRTTKINLCSHAFHTSCFSNHLNNSDNCPVENCTSIIVGNAVEFRHGGSDTGSLAALEIHNRRANTLVVAKNNRAVDNAMSSMLRLLGQLEHNGDPRITDLMVHNNFKENICFP</sequence>
<evidence type="ECO:0000313" key="5">
    <source>
        <dbReference type="EMBL" id="CAD2169130.1"/>
    </source>
</evidence>
<dbReference type="Pfam" id="PF13639">
    <property type="entry name" value="zf-RING_2"/>
    <property type="match status" value="1"/>
</dbReference>
<evidence type="ECO:0000256" key="3">
    <source>
        <dbReference type="PROSITE-ProRule" id="PRU00175"/>
    </source>
</evidence>
<dbReference type="AlphaFoldDB" id="A0A6V7V292"/>
<keyword evidence="1 3" id="KW-0863">Zinc-finger</keyword>
<dbReference type="EMBL" id="CAJEWN010000149">
    <property type="protein sequence ID" value="CAD2169130.1"/>
    <property type="molecule type" value="Genomic_DNA"/>
</dbReference>
<dbReference type="SUPFAM" id="SSF57850">
    <property type="entry name" value="RING/U-box"/>
    <property type="match status" value="1"/>
</dbReference>
<dbReference type="Proteomes" id="UP000580250">
    <property type="component" value="Unassembled WGS sequence"/>
</dbReference>
<evidence type="ECO:0000259" key="4">
    <source>
        <dbReference type="PROSITE" id="PS50089"/>
    </source>
</evidence>
<dbReference type="PROSITE" id="PS50089">
    <property type="entry name" value="ZF_RING_2"/>
    <property type="match status" value="1"/>
</dbReference>
<protein>
    <recommendedName>
        <fullName evidence="4">RING-type domain-containing protein</fullName>
    </recommendedName>
</protein>
<comment type="caution">
    <text evidence="5">The sequence shown here is derived from an EMBL/GenBank/DDBJ whole genome shotgun (WGS) entry which is preliminary data.</text>
</comment>
<evidence type="ECO:0000313" key="6">
    <source>
        <dbReference type="Proteomes" id="UP000580250"/>
    </source>
</evidence>
<dbReference type="InterPro" id="IPR001841">
    <property type="entry name" value="Znf_RING"/>
</dbReference>
<reference evidence="5 6" key="1">
    <citation type="submission" date="2020-08" db="EMBL/GenBank/DDBJ databases">
        <authorList>
            <person name="Koutsovoulos G."/>
            <person name="Danchin GJ E."/>
        </authorList>
    </citation>
    <scope>NUCLEOTIDE SEQUENCE [LARGE SCALE GENOMIC DNA]</scope>
</reference>